<sequence length="212" mass="22833">MSQNQPPTHFQNEILRPPYDPLLIPAVEASKNTMPGIQDLENLRLFAGNFSAAKILEDYPSLDHVEYSVPGLNDGDAEIKISVFKPKSPTSAMLPALYNIHGGGQVAGNRFSALGVLIEYFNDIETVFISVEYRLAPEHPAPAALHDAYAGLLWATKHSVELGIDCTKIIVGGASGGGPIAVGATMLCRDNQRPFPGALMLLTPIEDTSGHW</sequence>
<accession>A0A9P5GU94</accession>
<name>A0A9P5GU94_9HYPO</name>
<dbReference type="Proteomes" id="UP000722485">
    <property type="component" value="Unassembled WGS sequence"/>
</dbReference>
<reference evidence="3" key="1">
    <citation type="submission" date="2020-03" db="EMBL/GenBank/DDBJ databases">
        <title>Draft Genome Sequence of Cylindrodendrum hubeiense.</title>
        <authorList>
            <person name="Buettner E."/>
            <person name="Kellner H."/>
        </authorList>
    </citation>
    <scope>NUCLEOTIDE SEQUENCE</scope>
    <source>
        <strain evidence="3">IHI 201604</strain>
    </source>
</reference>
<organism evidence="3 4">
    <name type="scientific">Cylindrodendrum hubeiense</name>
    <dbReference type="NCBI Taxonomy" id="595255"/>
    <lineage>
        <taxon>Eukaryota</taxon>
        <taxon>Fungi</taxon>
        <taxon>Dikarya</taxon>
        <taxon>Ascomycota</taxon>
        <taxon>Pezizomycotina</taxon>
        <taxon>Sordariomycetes</taxon>
        <taxon>Hypocreomycetidae</taxon>
        <taxon>Hypocreales</taxon>
        <taxon>Nectriaceae</taxon>
        <taxon>Cylindrodendrum</taxon>
    </lineage>
</organism>
<dbReference type="EMBL" id="JAANBB010000687">
    <property type="protein sequence ID" value="KAF7536059.1"/>
    <property type="molecule type" value="Genomic_DNA"/>
</dbReference>
<protein>
    <recommendedName>
        <fullName evidence="2">Alpha/beta hydrolase fold-3 domain-containing protein</fullName>
    </recommendedName>
</protein>
<dbReference type="SUPFAM" id="SSF53474">
    <property type="entry name" value="alpha/beta-Hydrolases"/>
    <property type="match status" value="1"/>
</dbReference>
<dbReference type="Pfam" id="PF07859">
    <property type="entry name" value="Abhydrolase_3"/>
    <property type="match status" value="1"/>
</dbReference>
<proteinExistence type="predicted"/>
<dbReference type="GO" id="GO:0016787">
    <property type="term" value="F:hydrolase activity"/>
    <property type="evidence" value="ECO:0007669"/>
    <property type="project" value="UniProtKB-KW"/>
</dbReference>
<evidence type="ECO:0000259" key="2">
    <source>
        <dbReference type="Pfam" id="PF07859"/>
    </source>
</evidence>
<feature type="domain" description="Alpha/beta hydrolase fold-3" evidence="2">
    <location>
        <begin position="99"/>
        <end position="208"/>
    </location>
</feature>
<dbReference type="InterPro" id="IPR029058">
    <property type="entry name" value="AB_hydrolase_fold"/>
</dbReference>
<keyword evidence="1" id="KW-0378">Hydrolase</keyword>
<evidence type="ECO:0000256" key="1">
    <source>
        <dbReference type="ARBA" id="ARBA00022801"/>
    </source>
</evidence>
<comment type="caution">
    <text evidence="3">The sequence shown here is derived from an EMBL/GenBank/DDBJ whole genome shotgun (WGS) entry which is preliminary data.</text>
</comment>
<dbReference type="OrthoDB" id="433474at2759"/>
<dbReference type="PANTHER" id="PTHR48081">
    <property type="entry name" value="AB HYDROLASE SUPERFAMILY PROTEIN C4A8.06C"/>
    <property type="match status" value="1"/>
</dbReference>
<dbReference type="AlphaFoldDB" id="A0A9P5GU94"/>
<gene>
    <name evidence="3" type="ORF">G7Z17_g13100</name>
</gene>
<evidence type="ECO:0000313" key="3">
    <source>
        <dbReference type="EMBL" id="KAF7536059.1"/>
    </source>
</evidence>
<dbReference type="Gene3D" id="3.40.50.1820">
    <property type="entry name" value="alpha/beta hydrolase"/>
    <property type="match status" value="1"/>
</dbReference>
<dbReference type="InterPro" id="IPR013094">
    <property type="entry name" value="AB_hydrolase_3"/>
</dbReference>
<evidence type="ECO:0000313" key="4">
    <source>
        <dbReference type="Proteomes" id="UP000722485"/>
    </source>
</evidence>
<dbReference type="InterPro" id="IPR050300">
    <property type="entry name" value="GDXG_lipolytic_enzyme"/>
</dbReference>
<dbReference type="PANTHER" id="PTHR48081:SF8">
    <property type="entry name" value="ALPHA_BETA HYDROLASE FOLD-3 DOMAIN-CONTAINING PROTEIN-RELATED"/>
    <property type="match status" value="1"/>
</dbReference>
<keyword evidence="4" id="KW-1185">Reference proteome</keyword>